<evidence type="ECO:0000313" key="3">
    <source>
        <dbReference type="EMBL" id="MBB6569921.1"/>
    </source>
</evidence>
<keyword evidence="2" id="KW-0812">Transmembrane</keyword>
<comment type="caution">
    <text evidence="4">The sequence shown here is derived from an EMBL/GenBank/DDBJ whole genome shotgun (WGS) entry which is preliminary data.</text>
</comment>
<dbReference type="EMBL" id="JACHKF010000001">
    <property type="protein sequence ID" value="MBB6569921.1"/>
    <property type="molecule type" value="Genomic_DNA"/>
</dbReference>
<dbReference type="RefSeq" id="WP_171672648.1">
    <property type="nucleotide sequence ID" value="NZ_BAAAGT010000002.1"/>
</dbReference>
<reference evidence="3 6" key="2">
    <citation type="submission" date="2020-08" db="EMBL/GenBank/DDBJ databases">
        <title>Sequencing the genomes of 1000 actinobacteria strains.</title>
        <authorList>
            <person name="Klenk H.-P."/>
        </authorList>
    </citation>
    <scope>NUCLEOTIDE SEQUENCE [LARGE SCALE GENOMIC DNA]</scope>
    <source>
        <strain evidence="3 6">DSM 15626</strain>
    </source>
</reference>
<evidence type="ECO:0000313" key="6">
    <source>
        <dbReference type="Proteomes" id="UP000553957"/>
    </source>
</evidence>
<evidence type="ECO:0000313" key="5">
    <source>
        <dbReference type="Proteomes" id="UP000534306"/>
    </source>
</evidence>
<dbReference type="Proteomes" id="UP000534306">
    <property type="component" value="Unassembled WGS sequence"/>
</dbReference>
<organism evidence="4 5">
    <name type="scientific">Kribbella sandramycini</name>
    <dbReference type="NCBI Taxonomy" id="60450"/>
    <lineage>
        <taxon>Bacteria</taxon>
        <taxon>Bacillati</taxon>
        <taxon>Actinomycetota</taxon>
        <taxon>Actinomycetes</taxon>
        <taxon>Propionibacteriales</taxon>
        <taxon>Kribbellaceae</taxon>
        <taxon>Kribbella</taxon>
    </lineage>
</organism>
<reference evidence="4 5" key="1">
    <citation type="submission" date="2020-05" db="EMBL/GenBank/DDBJ databases">
        <title>Genome sequence of Kribbella sandramycini ATCC 39419.</title>
        <authorList>
            <person name="Maclea K.S."/>
            <person name="Fair J.L."/>
        </authorList>
    </citation>
    <scope>NUCLEOTIDE SEQUENCE [LARGE SCALE GENOMIC DNA]</scope>
    <source>
        <strain evidence="4 5">ATCC 39419</strain>
    </source>
</reference>
<proteinExistence type="predicted"/>
<dbReference type="Proteomes" id="UP000553957">
    <property type="component" value="Unassembled WGS sequence"/>
</dbReference>
<keyword evidence="5" id="KW-1185">Reference proteome</keyword>
<name>A0A7Y4KX66_9ACTN</name>
<evidence type="ECO:0000256" key="2">
    <source>
        <dbReference type="SAM" id="Phobius"/>
    </source>
</evidence>
<feature type="transmembrane region" description="Helical" evidence="2">
    <location>
        <begin position="216"/>
        <end position="238"/>
    </location>
</feature>
<dbReference type="EMBL" id="JABJRC010000002">
    <property type="protein sequence ID" value="NOL40255.1"/>
    <property type="molecule type" value="Genomic_DNA"/>
</dbReference>
<gene>
    <name evidence="3" type="ORF">HNR71_005558</name>
    <name evidence="4" type="ORF">HPO96_08365</name>
</gene>
<accession>A0A7Y4KX66</accession>
<dbReference type="AlphaFoldDB" id="A0A7Y4KX66"/>
<keyword evidence="2" id="KW-0472">Membrane</keyword>
<protein>
    <submittedName>
        <fullName evidence="3">Putative alkaline shock family protein YloU</fullName>
    </submittedName>
</protein>
<keyword evidence="2" id="KW-1133">Transmembrane helix</keyword>
<feature type="transmembrane region" description="Helical" evidence="2">
    <location>
        <begin position="166"/>
        <end position="187"/>
    </location>
</feature>
<evidence type="ECO:0000313" key="4">
    <source>
        <dbReference type="EMBL" id="NOL40255.1"/>
    </source>
</evidence>
<feature type="region of interest" description="Disordered" evidence="1">
    <location>
        <begin position="1"/>
        <end position="29"/>
    </location>
</feature>
<sequence length="326" mass="33817">MADTKLPASAPTDGTPGGERPVDGPGALSAPAAIAFGGDRGRLEISARAVERIVEITARRHPATSRQPALLRRGLPKAQAVVAGTHVRLHLETAITWPNPLTPTATDLRATITEAVESLTNLSVDRADITITTVDASGTEVAAVEESSGEDDARVVAGKRPVGAPAVTWVGLLGGLGVVLAGCWGIWEMALGSGLAGGGSWVGWGLRRGVTLDASAGWVVPAGVLCLLVGVGVLGLCLRRRRGSDVGVGEDGVVWVRGVERIAVESAREVDSVTAVSGVRKRRRVEVAVTTFGAAERVAGDVERAVSERLKVLKAAPRTRIVVREE</sequence>
<evidence type="ECO:0000256" key="1">
    <source>
        <dbReference type="SAM" id="MobiDB-lite"/>
    </source>
</evidence>